<keyword evidence="3" id="KW-1185">Reference proteome</keyword>
<reference evidence="3" key="1">
    <citation type="submission" date="2022-10" db="EMBL/GenBank/DDBJ databases">
        <title>Genome assembly of Pristionchus species.</title>
        <authorList>
            <person name="Yoshida K."/>
            <person name="Sommer R.J."/>
        </authorList>
    </citation>
    <scope>NUCLEOTIDE SEQUENCE [LARGE SCALE GENOMIC DNA]</scope>
    <source>
        <strain evidence="3">RS5460</strain>
    </source>
</reference>
<evidence type="ECO:0000313" key="2">
    <source>
        <dbReference type="EMBL" id="GMR57028.1"/>
    </source>
</evidence>
<evidence type="ECO:0000313" key="3">
    <source>
        <dbReference type="Proteomes" id="UP001328107"/>
    </source>
</evidence>
<dbReference type="AlphaFoldDB" id="A0AAN5I8Y3"/>
<name>A0AAN5I8Y3_9BILA</name>
<gene>
    <name evidence="1" type="ORF">PMAYCL1PPCAC_27214</name>
    <name evidence="2" type="ORF">PMAYCL1PPCAC_27223</name>
</gene>
<protein>
    <submittedName>
        <fullName evidence="2">Uncharacterized protein</fullName>
    </submittedName>
</protein>
<dbReference type="EMBL" id="BTRK01000006">
    <property type="protein sequence ID" value="GMR57028.1"/>
    <property type="molecule type" value="Genomic_DNA"/>
</dbReference>
<reference evidence="2" key="2">
    <citation type="submission" date="2023-06" db="EMBL/GenBank/DDBJ databases">
        <title>Genome assembly of Pristionchus species.</title>
        <authorList>
            <person name="Yoshida K."/>
            <person name="Sommer R.J."/>
        </authorList>
    </citation>
    <scope>NUCLEOTIDE SEQUENCE</scope>
    <source>
        <strain evidence="2 3">RS5460</strain>
    </source>
</reference>
<organism evidence="2 3">
    <name type="scientific">Pristionchus mayeri</name>
    <dbReference type="NCBI Taxonomy" id="1317129"/>
    <lineage>
        <taxon>Eukaryota</taxon>
        <taxon>Metazoa</taxon>
        <taxon>Ecdysozoa</taxon>
        <taxon>Nematoda</taxon>
        <taxon>Chromadorea</taxon>
        <taxon>Rhabditida</taxon>
        <taxon>Rhabditina</taxon>
        <taxon>Diplogasteromorpha</taxon>
        <taxon>Diplogasteroidea</taxon>
        <taxon>Neodiplogasteridae</taxon>
        <taxon>Pristionchus</taxon>
    </lineage>
</organism>
<feature type="non-terminal residue" evidence="2">
    <location>
        <position position="1"/>
    </location>
</feature>
<dbReference type="EMBL" id="BTRK01000006">
    <property type="protein sequence ID" value="GMR57019.1"/>
    <property type="molecule type" value="Genomic_DNA"/>
</dbReference>
<comment type="caution">
    <text evidence="2">The sequence shown here is derived from an EMBL/GenBank/DDBJ whole genome shotgun (WGS) entry which is preliminary data.</text>
</comment>
<dbReference type="Proteomes" id="UP001328107">
    <property type="component" value="Unassembled WGS sequence"/>
</dbReference>
<proteinExistence type="predicted"/>
<sequence length="74" mass="7822">ARIPVYSPIATVDFKTLGKGKSVVISVDLDTAPGEGTSAVYVSPGYVGCPYVDSLYTHLCYLTTIDSSFQVADT</sequence>
<evidence type="ECO:0000313" key="1">
    <source>
        <dbReference type="EMBL" id="GMR57019.1"/>
    </source>
</evidence>
<feature type="non-terminal residue" evidence="2">
    <location>
        <position position="74"/>
    </location>
</feature>
<accession>A0AAN5I8Y3</accession>